<protein>
    <submittedName>
        <fullName evidence="2">Uncharacterized protein</fullName>
    </submittedName>
</protein>
<evidence type="ECO:0000256" key="1">
    <source>
        <dbReference type="PROSITE-ProRule" id="PRU00023"/>
    </source>
</evidence>
<evidence type="ECO:0000313" key="2">
    <source>
        <dbReference type="EMBL" id="CBY18640.1"/>
    </source>
</evidence>
<dbReference type="OrthoDB" id="10595069at2759"/>
<evidence type="ECO:0000313" key="3">
    <source>
        <dbReference type="Proteomes" id="UP000001307"/>
    </source>
</evidence>
<keyword evidence="1" id="KW-0040">ANK repeat</keyword>
<dbReference type="InterPro" id="IPR002110">
    <property type="entry name" value="Ankyrin_rpt"/>
</dbReference>
<dbReference type="InterPro" id="IPR042235">
    <property type="entry name" value="ZP-C_dom"/>
</dbReference>
<proteinExistence type="predicted"/>
<dbReference type="PROSITE" id="PS50088">
    <property type="entry name" value="ANK_REPEAT"/>
    <property type="match status" value="1"/>
</dbReference>
<keyword evidence="3" id="KW-1185">Reference proteome</keyword>
<dbReference type="SUPFAM" id="SSF48403">
    <property type="entry name" value="Ankyrin repeat"/>
    <property type="match status" value="1"/>
</dbReference>
<dbReference type="Gene3D" id="1.25.40.20">
    <property type="entry name" value="Ankyrin repeat-containing domain"/>
    <property type="match status" value="1"/>
</dbReference>
<dbReference type="Pfam" id="PF12796">
    <property type="entry name" value="Ank_2"/>
    <property type="match status" value="1"/>
</dbReference>
<name>E4X7G8_OIKDI</name>
<accession>E4X7G8</accession>
<feature type="repeat" description="ANK" evidence="1">
    <location>
        <begin position="152"/>
        <end position="184"/>
    </location>
</feature>
<organism evidence="2">
    <name type="scientific">Oikopleura dioica</name>
    <name type="common">Tunicate</name>
    <dbReference type="NCBI Taxonomy" id="34765"/>
    <lineage>
        <taxon>Eukaryota</taxon>
        <taxon>Metazoa</taxon>
        <taxon>Chordata</taxon>
        <taxon>Tunicata</taxon>
        <taxon>Appendicularia</taxon>
        <taxon>Copelata</taxon>
        <taxon>Oikopleuridae</taxon>
        <taxon>Oikopleura</taxon>
    </lineage>
</organism>
<sequence>MISIRKYCVNLSRYLLFSWKDHLLRKSFDKRSNIFWKDKYSDEVKFDFGLCVSIFARIWLSHVLPSSFVFFPLLTTLALGCKFCESGALELWSRIMKKRIYVIIIKEAEMVVKERCFKRELFLTSIFNNWEDTVKKLLDNNGPEILRKKNERGLSPLMLAAFKHRNKVLERLLQKGWSFTEVDEKRRNALWYAAAGKNWEGFRTLLTSQVDAQLYRKDSDKKLSPLDLAHLSSCQVPLEILRQQKLDNAQKRIPVDVQKFNEIGRQIQDELAYLKRSTQRSTYQFLKKTDGSINPYQTKKVKTVIFSGRKKKLRPKTSYRALSPAPSISLLLPPYLIGSSSSFASSGLTSPSSVRISKGHYFSLYSIRTSTRVRSAKSIDRPASTVSSGRSSQVLTEVTSISPLSTSLLASQNLSFERTTNIPEKENWQKILEESAFFKRDSYRPITRLAKYQDPAVLAAEKVAAQKNQRNRSQSLFDKNPQKNRYFKKQKKYRIRNSAVMTPNDNFHIICTHGKDHERPIDIDIEFVVKDTNQPELHSRKRRESEPFQIAQPILFQHVVEQVTVEKIVFASISFIYEAKTTLLDETKEIEEPEKEERDIVPTANLLAEKTEEIVHEIVADSQKIPKTTGDSEIEITFTGIIVSAGVTTEIIGKTKITTKGDIAAIGSWGKSFNLKLSGDVNGKFYMGVPISGLLSSMLRIPQLMFYIDTCKYSCGDDVGVNLIEGSCYASVLGVENINPNASKIVDEVSQFRFKSFSFTENAKATSCTIICSVNTCLEDNCAPPQCEGGLLGYN</sequence>
<dbReference type="AlphaFoldDB" id="E4X7G8"/>
<dbReference type="InterPro" id="IPR036770">
    <property type="entry name" value="Ankyrin_rpt-contain_sf"/>
</dbReference>
<dbReference type="EMBL" id="FN653028">
    <property type="protein sequence ID" value="CBY18640.1"/>
    <property type="molecule type" value="Genomic_DNA"/>
</dbReference>
<dbReference type="InParanoid" id="E4X7G8"/>
<gene>
    <name evidence="2" type="ORF">GSOID_T00003503001</name>
</gene>
<dbReference type="Proteomes" id="UP000001307">
    <property type="component" value="Unassembled WGS sequence"/>
</dbReference>
<reference evidence="2" key="1">
    <citation type="journal article" date="2010" name="Science">
        <title>Plasticity of animal genome architecture unmasked by rapid evolution of a pelagic tunicate.</title>
        <authorList>
            <person name="Denoeud F."/>
            <person name="Henriet S."/>
            <person name="Mungpakdee S."/>
            <person name="Aury J.M."/>
            <person name="Da Silva C."/>
            <person name="Brinkmann H."/>
            <person name="Mikhaleva J."/>
            <person name="Olsen L.C."/>
            <person name="Jubin C."/>
            <person name="Canestro C."/>
            <person name="Bouquet J.M."/>
            <person name="Danks G."/>
            <person name="Poulain J."/>
            <person name="Campsteijn C."/>
            <person name="Adamski M."/>
            <person name="Cross I."/>
            <person name="Yadetie F."/>
            <person name="Muffato M."/>
            <person name="Louis A."/>
            <person name="Butcher S."/>
            <person name="Tsagkogeorga G."/>
            <person name="Konrad A."/>
            <person name="Singh S."/>
            <person name="Jensen M.F."/>
            <person name="Cong E.H."/>
            <person name="Eikeseth-Otteraa H."/>
            <person name="Noel B."/>
            <person name="Anthouard V."/>
            <person name="Porcel B.M."/>
            <person name="Kachouri-Lafond R."/>
            <person name="Nishino A."/>
            <person name="Ugolini M."/>
            <person name="Chourrout P."/>
            <person name="Nishida H."/>
            <person name="Aasland R."/>
            <person name="Huzurbazar S."/>
            <person name="Westhof E."/>
            <person name="Delsuc F."/>
            <person name="Lehrach H."/>
            <person name="Reinhardt R."/>
            <person name="Weissenbach J."/>
            <person name="Roy S.W."/>
            <person name="Artiguenave F."/>
            <person name="Postlethwait J.H."/>
            <person name="Manak J.R."/>
            <person name="Thompson E.M."/>
            <person name="Jaillon O."/>
            <person name="Du Pasquier L."/>
            <person name="Boudinot P."/>
            <person name="Liberles D.A."/>
            <person name="Volff J.N."/>
            <person name="Philippe H."/>
            <person name="Lenhard B."/>
            <person name="Roest Crollius H."/>
            <person name="Wincker P."/>
            <person name="Chourrout D."/>
        </authorList>
    </citation>
    <scope>NUCLEOTIDE SEQUENCE [LARGE SCALE GENOMIC DNA]</scope>
</reference>
<dbReference type="Gene3D" id="2.60.40.4100">
    <property type="entry name" value="Zona pellucida, ZP-C domain"/>
    <property type="match status" value="1"/>
</dbReference>